<dbReference type="RefSeq" id="WP_068565579.1">
    <property type="nucleotide sequence ID" value="NZ_FNLF01000002.1"/>
</dbReference>
<protein>
    <submittedName>
        <fullName evidence="2">Predicted ATP-dependent carboligase, ATP-grasp superfamily</fullName>
    </submittedName>
</protein>
<dbReference type="PIRSF" id="PIRSF028754">
    <property type="entry name" value="UCP028754"/>
    <property type="match status" value="1"/>
</dbReference>
<dbReference type="OrthoDB" id="3733464at2"/>
<evidence type="ECO:0000313" key="3">
    <source>
        <dbReference type="Proteomes" id="UP000183053"/>
    </source>
</evidence>
<evidence type="ECO:0000313" key="2">
    <source>
        <dbReference type="EMBL" id="SDQ85373.1"/>
    </source>
</evidence>
<feature type="region of interest" description="Disordered" evidence="1">
    <location>
        <begin position="1"/>
        <end position="21"/>
    </location>
</feature>
<dbReference type="GO" id="GO:0016874">
    <property type="term" value="F:ligase activity"/>
    <property type="evidence" value="ECO:0007669"/>
    <property type="project" value="UniProtKB-KW"/>
</dbReference>
<proteinExistence type="predicted"/>
<dbReference type="Gene3D" id="3.40.50.10900">
    <property type="entry name" value="PAC-like subunit"/>
    <property type="match status" value="1"/>
</dbReference>
<dbReference type="Gene3D" id="1.10.287.100">
    <property type="match status" value="1"/>
</dbReference>
<organism evidence="2 3">
    <name type="scientific">Tsukamurella pulmonis</name>
    <dbReference type="NCBI Taxonomy" id="47312"/>
    <lineage>
        <taxon>Bacteria</taxon>
        <taxon>Bacillati</taxon>
        <taxon>Actinomycetota</taxon>
        <taxon>Actinomycetes</taxon>
        <taxon>Mycobacteriales</taxon>
        <taxon>Tsukamurellaceae</taxon>
        <taxon>Tsukamurella</taxon>
    </lineage>
</organism>
<dbReference type="AlphaFoldDB" id="A0A1H1E9J4"/>
<dbReference type="InterPro" id="IPR008492">
    <property type="entry name" value="Rv2714-like"/>
</dbReference>
<dbReference type="InterPro" id="IPR019151">
    <property type="entry name" value="Proteasome_assmbl_chaperone_2"/>
</dbReference>
<dbReference type="EMBL" id="FNLF01000002">
    <property type="protein sequence ID" value="SDQ85373.1"/>
    <property type="molecule type" value="Genomic_DNA"/>
</dbReference>
<sequence length="311" mass="33460">MDEQSHMYELEFPGPSVSDTDGNGPVLVHALDGYADAGHALRLLRQHLKDNLTTELVASFDVDELIDYRSRRPSMTFEDGFTGVDEPELNLYAVRDSAGRPFLLLAGAEPDLRWNGFVSAVAGLAERFGVRTVVGLHAIPMAVPHTRPVPVTAHGNNPALRSELRSWDGGTMRLPGSAAGMLELRLADKGYDTLGLSVHVPHYLAQNDYPEAVLGMLGALRSSVDLQVPDGELPVEAAELREQIDAQVSSSAEISSVVETLEQQYDEAVAQPRELLIADGETIPTGDDLASEFEAFLAEQAGDDGENGSAS</sequence>
<dbReference type="SUPFAM" id="SSF159659">
    <property type="entry name" value="Cgl1923-like"/>
    <property type="match status" value="1"/>
</dbReference>
<evidence type="ECO:0000256" key="1">
    <source>
        <dbReference type="SAM" id="MobiDB-lite"/>
    </source>
</evidence>
<dbReference type="Proteomes" id="UP000183053">
    <property type="component" value="Unassembled WGS sequence"/>
</dbReference>
<keyword evidence="3" id="KW-1185">Reference proteome</keyword>
<dbReference type="Pfam" id="PF09754">
    <property type="entry name" value="PAC2"/>
    <property type="match status" value="1"/>
</dbReference>
<dbReference type="STRING" id="47312.SAMN04489765_2097"/>
<reference evidence="3" key="1">
    <citation type="submission" date="2016-10" db="EMBL/GenBank/DDBJ databases">
        <authorList>
            <person name="Varghese N."/>
            <person name="Submissions S."/>
        </authorList>
    </citation>
    <scope>NUCLEOTIDE SEQUENCE [LARGE SCALE GENOMIC DNA]</scope>
    <source>
        <strain evidence="3">DSM 44142</strain>
    </source>
</reference>
<name>A0A1H1E9J4_9ACTN</name>
<keyword evidence="2" id="KW-0436">Ligase</keyword>
<accession>A0A1H1E9J4</accession>
<dbReference type="InterPro" id="IPR038389">
    <property type="entry name" value="PSMG2_sf"/>
</dbReference>
<gene>
    <name evidence="2" type="ORF">SAMN04489765_2097</name>
</gene>